<evidence type="ECO:0000256" key="1">
    <source>
        <dbReference type="SAM" id="Coils"/>
    </source>
</evidence>
<evidence type="ECO:0000256" key="2">
    <source>
        <dbReference type="SAM" id="MobiDB-lite"/>
    </source>
</evidence>
<feature type="region of interest" description="Disordered" evidence="2">
    <location>
        <begin position="169"/>
        <end position="246"/>
    </location>
</feature>
<dbReference type="Proteomes" id="UP001633002">
    <property type="component" value="Unassembled WGS sequence"/>
</dbReference>
<organism evidence="3 4">
    <name type="scientific">Riccia sorocarpa</name>
    <dbReference type="NCBI Taxonomy" id="122646"/>
    <lineage>
        <taxon>Eukaryota</taxon>
        <taxon>Viridiplantae</taxon>
        <taxon>Streptophyta</taxon>
        <taxon>Embryophyta</taxon>
        <taxon>Marchantiophyta</taxon>
        <taxon>Marchantiopsida</taxon>
        <taxon>Marchantiidae</taxon>
        <taxon>Marchantiales</taxon>
        <taxon>Ricciaceae</taxon>
        <taxon>Riccia</taxon>
    </lineage>
</organism>
<keyword evidence="4" id="KW-1185">Reference proteome</keyword>
<evidence type="ECO:0000313" key="4">
    <source>
        <dbReference type="Proteomes" id="UP001633002"/>
    </source>
</evidence>
<proteinExistence type="predicted"/>
<dbReference type="PANTHER" id="PTHR48280:SF1">
    <property type="entry name" value="CUE DOMAIN-CONTAINING PROTEIN"/>
    <property type="match status" value="1"/>
</dbReference>
<dbReference type="PANTHER" id="PTHR48280">
    <property type="entry name" value="OS05G0394900 PROTEIN"/>
    <property type="match status" value="1"/>
</dbReference>
<feature type="compositionally biased region" description="Polar residues" evidence="2">
    <location>
        <begin position="68"/>
        <end position="77"/>
    </location>
</feature>
<dbReference type="EMBL" id="JBJQOH010000001">
    <property type="protein sequence ID" value="KAL3699821.1"/>
    <property type="molecule type" value="Genomic_DNA"/>
</dbReference>
<protein>
    <recommendedName>
        <fullName evidence="5">CUE domain-containing protein</fullName>
    </recommendedName>
</protein>
<comment type="caution">
    <text evidence="3">The sequence shown here is derived from an EMBL/GenBank/DDBJ whole genome shotgun (WGS) entry which is preliminary data.</text>
</comment>
<reference evidence="3 4" key="1">
    <citation type="submission" date="2024-09" db="EMBL/GenBank/DDBJ databases">
        <title>Chromosome-scale assembly of Riccia sorocarpa.</title>
        <authorList>
            <person name="Paukszto L."/>
        </authorList>
    </citation>
    <scope>NUCLEOTIDE SEQUENCE [LARGE SCALE GENOMIC DNA]</scope>
    <source>
        <strain evidence="3">LP-2024</strain>
        <tissue evidence="3">Aerial parts of the thallus</tissue>
    </source>
</reference>
<feature type="coiled-coil region" evidence="1">
    <location>
        <begin position="422"/>
        <end position="551"/>
    </location>
</feature>
<gene>
    <name evidence="3" type="ORF">R1sor_017843</name>
</gene>
<feature type="region of interest" description="Disordered" evidence="2">
    <location>
        <begin position="666"/>
        <end position="690"/>
    </location>
</feature>
<feature type="region of interest" description="Disordered" evidence="2">
    <location>
        <begin position="52"/>
        <end position="95"/>
    </location>
</feature>
<feature type="coiled-coil region" evidence="1">
    <location>
        <begin position="341"/>
        <end position="385"/>
    </location>
</feature>
<accession>A0ABD3IC05</accession>
<name>A0ABD3IC05_9MARC</name>
<evidence type="ECO:0008006" key="5">
    <source>
        <dbReference type="Google" id="ProtNLM"/>
    </source>
</evidence>
<sequence length="767" mass="82087">MAWRASYSALLEIFPQVDTRLIKGAALHHGEDLVEAADFILNEVLGSADDIANEEEDPVIPAERRTSESLSTRQNSGDRPVAGNISEGEYSSGITKLSENGDTEISTHTAEEAFGGQAAPTGLLVPVSSNSGIPEGTSKEEAKPVMSHCITEVVYSISASSPLDCGNPVGPPQLLPGSGGGTQHMPGISSDTSSAEEVQNSASELFAESSGKSHTVVGDVTGDRYDLEGEGDSSAEEKGESVGTSEEILETVRVESVSRDASNSGIEESDVKECMELDPESGRDSAYISINVESGMVGDALVRDPELEMTISTKISIIEEYETGEGCWETVSSTSTRMASMETLLESVEQAKADKEVLINSIEELRALRQRTDEEEYAARAAKDEAQKGGRDIMAQVAEMRQMLSRAREANEVHAAEVHGEKAVLATEARELQSRLVQLKGDKERALYVLNEIKASLQARIDKACQERELAVAEKAAKEAIARECLMKEEAAMAQVAQESRELQAETETCKLLRDFLIERGNIVDALQGEVAVLCEDAEELKEEIERISLSCSSGFVHMLKPPRPLGDSSSSSLSRSGKVIVSPRSAAHSLECMDQGDIPFDGGVAAVSPARSLTAGQRSVGDKRLPSLRRALSGSQDLSGSLHSSVNSTSVVSNLGASIRSVTKPVTEVGDGSGIPDDEFSSPHGSLSGSEAERKLYQAQMAMFADESDLIDFRTSNLDIFRVESSAPTVERKATSSDDDDWHLLDMAVGQTRSSSESSCSSYAEK</sequence>
<evidence type="ECO:0000313" key="3">
    <source>
        <dbReference type="EMBL" id="KAL3699821.1"/>
    </source>
</evidence>
<dbReference type="AlphaFoldDB" id="A0ABD3IC05"/>
<feature type="compositionally biased region" description="Polar residues" evidence="2">
    <location>
        <begin position="189"/>
        <end position="203"/>
    </location>
</feature>
<keyword evidence="1" id="KW-0175">Coiled coil</keyword>